<organism evidence="1 2">
    <name type="scientific">Dyella halodurans</name>
    <dbReference type="NCBI Taxonomy" id="1920171"/>
    <lineage>
        <taxon>Bacteria</taxon>
        <taxon>Pseudomonadati</taxon>
        <taxon>Pseudomonadota</taxon>
        <taxon>Gammaproteobacteria</taxon>
        <taxon>Lysobacterales</taxon>
        <taxon>Rhodanobacteraceae</taxon>
        <taxon>Dyella</taxon>
    </lineage>
</organism>
<evidence type="ECO:0000313" key="1">
    <source>
        <dbReference type="EMBL" id="MFC4528351.1"/>
    </source>
</evidence>
<comment type="caution">
    <text evidence="1">The sequence shown here is derived from an EMBL/GenBank/DDBJ whole genome shotgun (WGS) entry which is preliminary data.</text>
</comment>
<sequence length="51" mass="5680">MSGIVSLVLVGLVYALLRRAGRLPRLENHFAGRSVQKAEAALEEIARFERD</sequence>
<name>A0ABV9C5R8_9GAMM</name>
<dbReference type="Proteomes" id="UP001595961">
    <property type="component" value="Unassembled WGS sequence"/>
</dbReference>
<proteinExistence type="predicted"/>
<evidence type="ECO:0000313" key="2">
    <source>
        <dbReference type="Proteomes" id="UP001595961"/>
    </source>
</evidence>
<dbReference type="RefSeq" id="WP_266148326.1">
    <property type="nucleotide sequence ID" value="NZ_CP064028.1"/>
</dbReference>
<accession>A0ABV9C5R8</accession>
<dbReference type="EMBL" id="JBHSGA010000020">
    <property type="protein sequence ID" value="MFC4528351.1"/>
    <property type="molecule type" value="Genomic_DNA"/>
</dbReference>
<keyword evidence="2" id="KW-1185">Reference proteome</keyword>
<reference evidence="2" key="1">
    <citation type="journal article" date="2019" name="Int. J. Syst. Evol. Microbiol.">
        <title>The Global Catalogue of Microorganisms (GCM) 10K type strain sequencing project: providing services to taxonomists for standard genome sequencing and annotation.</title>
        <authorList>
            <consortium name="The Broad Institute Genomics Platform"/>
            <consortium name="The Broad Institute Genome Sequencing Center for Infectious Disease"/>
            <person name="Wu L."/>
            <person name="Ma J."/>
        </authorList>
    </citation>
    <scope>NUCLEOTIDE SEQUENCE [LARGE SCALE GENOMIC DNA]</scope>
    <source>
        <strain evidence="2">CCM 4481</strain>
    </source>
</reference>
<protein>
    <submittedName>
        <fullName evidence="1">Uncharacterized protein</fullName>
    </submittedName>
</protein>
<gene>
    <name evidence="1" type="ORF">ACFO5W_17030</name>
</gene>